<gene>
    <name evidence="1" type="ORF">SS1G_11762</name>
</gene>
<sequence length="136" mass="14930">MEAIASRIIGRKCLPSSPDYESGVQARAGDAGSWRVSIWCQLFSSRFDAISIRWLSEPAGWLMAQANGNEAFKALVRHHREGSSDHSMVTLRLGGKLQLFRLKDSTEDDGTALSLSKTPFCSSSSFLREGSFRSAS</sequence>
<protein>
    <submittedName>
        <fullName evidence="1">Uncharacterized protein</fullName>
    </submittedName>
</protein>
<keyword evidence="2" id="KW-1185">Reference proteome</keyword>
<accession>A7F3B6</accession>
<evidence type="ECO:0000313" key="2">
    <source>
        <dbReference type="Proteomes" id="UP000001312"/>
    </source>
</evidence>
<reference evidence="2" key="1">
    <citation type="journal article" date="2011" name="PLoS Genet.">
        <title>Genomic analysis of the necrotrophic fungal pathogens Sclerotinia sclerotiorum and Botrytis cinerea.</title>
        <authorList>
            <person name="Amselem J."/>
            <person name="Cuomo C.A."/>
            <person name="van Kan J.A."/>
            <person name="Viaud M."/>
            <person name="Benito E.P."/>
            <person name="Couloux A."/>
            <person name="Coutinho P.M."/>
            <person name="de Vries R.P."/>
            <person name="Dyer P.S."/>
            <person name="Fillinger S."/>
            <person name="Fournier E."/>
            <person name="Gout L."/>
            <person name="Hahn M."/>
            <person name="Kohn L."/>
            <person name="Lapalu N."/>
            <person name="Plummer K.M."/>
            <person name="Pradier J.M."/>
            <person name="Quevillon E."/>
            <person name="Sharon A."/>
            <person name="Simon A."/>
            <person name="ten Have A."/>
            <person name="Tudzynski B."/>
            <person name="Tudzynski P."/>
            <person name="Wincker P."/>
            <person name="Andrew M."/>
            <person name="Anthouard V."/>
            <person name="Beever R.E."/>
            <person name="Beffa R."/>
            <person name="Benoit I."/>
            <person name="Bouzid O."/>
            <person name="Brault B."/>
            <person name="Chen Z."/>
            <person name="Choquer M."/>
            <person name="Collemare J."/>
            <person name="Cotton P."/>
            <person name="Danchin E.G."/>
            <person name="Da Silva C."/>
            <person name="Gautier A."/>
            <person name="Giraud C."/>
            <person name="Giraud T."/>
            <person name="Gonzalez C."/>
            <person name="Grossetete S."/>
            <person name="Guldener U."/>
            <person name="Henrissat B."/>
            <person name="Howlett B.J."/>
            <person name="Kodira C."/>
            <person name="Kretschmer M."/>
            <person name="Lappartient A."/>
            <person name="Leroch M."/>
            <person name="Levis C."/>
            <person name="Mauceli E."/>
            <person name="Neuveglise C."/>
            <person name="Oeser B."/>
            <person name="Pearson M."/>
            <person name="Poulain J."/>
            <person name="Poussereau N."/>
            <person name="Quesneville H."/>
            <person name="Rascle C."/>
            <person name="Schumacher J."/>
            <person name="Segurens B."/>
            <person name="Sexton A."/>
            <person name="Silva E."/>
            <person name="Sirven C."/>
            <person name="Soanes D.M."/>
            <person name="Talbot N.J."/>
            <person name="Templeton M."/>
            <person name="Yandava C."/>
            <person name="Yarden O."/>
            <person name="Zeng Q."/>
            <person name="Rollins J.A."/>
            <person name="Lebrun M.H."/>
            <person name="Dickman M."/>
        </authorList>
    </citation>
    <scope>NUCLEOTIDE SEQUENCE [LARGE SCALE GENOMIC DNA]</scope>
    <source>
        <strain evidence="2">ATCC 18683 / 1980 / Ss-1</strain>
    </source>
</reference>
<name>A7F3B6_SCLS1</name>
<dbReference type="RefSeq" id="XP_001586733.1">
    <property type="nucleotide sequence ID" value="XM_001586683.1"/>
</dbReference>
<dbReference type="InParanoid" id="A7F3B6"/>
<dbReference type="KEGG" id="ssl:SS1G_11762"/>
<dbReference type="GeneID" id="5483081"/>
<dbReference type="Proteomes" id="UP000001312">
    <property type="component" value="Unassembled WGS sequence"/>
</dbReference>
<dbReference type="EMBL" id="CH476640">
    <property type="protein sequence ID" value="EDN97237.1"/>
    <property type="molecule type" value="Genomic_DNA"/>
</dbReference>
<organism evidence="1 2">
    <name type="scientific">Sclerotinia sclerotiorum (strain ATCC 18683 / 1980 / Ss-1)</name>
    <name type="common">White mold</name>
    <name type="synonym">Whetzelinia sclerotiorum</name>
    <dbReference type="NCBI Taxonomy" id="665079"/>
    <lineage>
        <taxon>Eukaryota</taxon>
        <taxon>Fungi</taxon>
        <taxon>Dikarya</taxon>
        <taxon>Ascomycota</taxon>
        <taxon>Pezizomycotina</taxon>
        <taxon>Leotiomycetes</taxon>
        <taxon>Helotiales</taxon>
        <taxon>Sclerotiniaceae</taxon>
        <taxon>Sclerotinia</taxon>
    </lineage>
</organism>
<dbReference type="AlphaFoldDB" id="A7F3B6"/>
<proteinExistence type="predicted"/>
<evidence type="ECO:0000313" key="1">
    <source>
        <dbReference type="EMBL" id="EDN97237.1"/>
    </source>
</evidence>